<dbReference type="EMBL" id="JBBNAE010000005">
    <property type="protein sequence ID" value="KAK9123487.1"/>
    <property type="molecule type" value="Genomic_DNA"/>
</dbReference>
<dbReference type="AlphaFoldDB" id="A0AAP0NXD0"/>
<evidence type="ECO:0000313" key="2">
    <source>
        <dbReference type="Proteomes" id="UP001417504"/>
    </source>
</evidence>
<evidence type="ECO:0000313" key="1">
    <source>
        <dbReference type="EMBL" id="KAK9123487.1"/>
    </source>
</evidence>
<organism evidence="1 2">
    <name type="scientific">Stephania japonica</name>
    <dbReference type="NCBI Taxonomy" id="461633"/>
    <lineage>
        <taxon>Eukaryota</taxon>
        <taxon>Viridiplantae</taxon>
        <taxon>Streptophyta</taxon>
        <taxon>Embryophyta</taxon>
        <taxon>Tracheophyta</taxon>
        <taxon>Spermatophyta</taxon>
        <taxon>Magnoliopsida</taxon>
        <taxon>Ranunculales</taxon>
        <taxon>Menispermaceae</taxon>
        <taxon>Menispermoideae</taxon>
        <taxon>Cissampelideae</taxon>
        <taxon>Stephania</taxon>
    </lineage>
</organism>
<sequence>MWSYESIIKREPAGEAVDFPLFDFSRIGVESDVTLFCALGSRDLRDFLLAIIHGPNLLGSLPEVEVEVAVPNSFPKFDGVPSAFFFIWQDNDVCPIKPHVKQTFGNPSYSTNYHLSPKRNLENKGFARSSSTTTLTK</sequence>
<reference evidence="1 2" key="1">
    <citation type="submission" date="2024-01" db="EMBL/GenBank/DDBJ databases">
        <title>Genome assemblies of Stephania.</title>
        <authorList>
            <person name="Yang L."/>
        </authorList>
    </citation>
    <scope>NUCLEOTIDE SEQUENCE [LARGE SCALE GENOMIC DNA]</scope>
    <source>
        <strain evidence="1">QJT</strain>
        <tissue evidence="1">Leaf</tissue>
    </source>
</reference>
<comment type="caution">
    <text evidence="1">The sequence shown here is derived from an EMBL/GenBank/DDBJ whole genome shotgun (WGS) entry which is preliminary data.</text>
</comment>
<keyword evidence="2" id="KW-1185">Reference proteome</keyword>
<protein>
    <submittedName>
        <fullName evidence="1">Uncharacterized protein</fullName>
    </submittedName>
</protein>
<accession>A0AAP0NXD0</accession>
<proteinExistence type="predicted"/>
<gene>
    <name evidence="1" type="ORF">Sjap_013089</name>
</gene>
<dbReference type="Proteomes" id="UP001417504">
    <property type="component" value="Unassembled WGS sequence"/>
</dbReference>
<name>A0AAP0NXD0_9MAGN</name>